<evidence type="ECO:0000256" key="1">
    <source>
        <dbReference type="SAM" id="SignalP"/>
    </source>
</evidence>
<evidence type="ECO:0000313" key="2">
    <source>
        <dbReference type="EMBL" id="KAG8436100.1"/>
    </source>
</evidence>
<sequence>MKSLVIFLVLGLIFMQVEALKCRKSACVGTRPCSSSVATCGPDATLCFIMAQTEPLITLTRGCTTEANCKIMQSFYPTVRCCNYDLCN</sequence>
<protein>
    <submittedName>
        <fullName evidence="2">Uncharacterized protein</fullName>
    </submittedName>
</protein>
<keyword evidence="3" id="KW-1185">Reference proteome</keyword>
<comment type="caution">
    <text evidence="2">The sequence shown here is derived from an EMBL/GenBank/DDBJ whole genome shotgun (WGS) entry which is preliminary data.</text>
</comment>
<accession>A0A8T2IYG0</accession>
<dbReference type="Proteomes" id="UP000812440">
    <property type="component" value="Chromosome 4"/>
</dbReference>
<dbReference type="InterPro" id="IPR045860">
    <property type="entry name" value="Snake_toxin-like_sf"/>
</dbReference>
<reference evidence="2" key="1">
    <citation type="thesis" date="2020" institute="ProQuest LLC" country="789 East Eisenhower Parkway, Ann Arbor, MI, USA">
        <title>Comparative Genomics and Chromosome Evolution.</title>
        <authorList>
            <person name="Mudd A.B."/>
        </authorList>
    </citation>
    <scope>NUCLEOTIDE SEQUENCE</scope>
    <source>
        <strain evidence="2">Female2</strain>
        <tissue evidence="2">Blood</tissue>
    </source>
</reference>
<dbReference type="SUPFAM" id="SSF57302">
    <property type="entry name" value="Snake toxin-like"/>
    <property type="match status" value="1"/>
</dbReference>
<gene>
    <name evidence="2" type="ORF">GDO86_007272</name>
</gene>
<dbReference type="EMBL" id="JAACNH010000007">
    <property type="protein sequence ID" value="KAG8436100.1"/>
    <property type="molecule type" value="Genomic_DNA"/>
</dbReference>
<organism evidence="2 3">
    <name type="scientific">Hymenochirus boettgeri</name>
    <name type="common">Congo dwarf clawed frog</name>
    <dbReference type="NCBI Taxonomy" id="247094"/>
    <lineage>
        <taxon>Eukaryota</taxon>
        <taxon>Metazoa</taxon>
        <taxon>Chordata</taxon>
        <taxon>Craniata</taxon>
        <taxon>Vertebrata</taxon>
        <taxon>Euteleostomi</taxon>
        <taxon>Amphibia</taxon>
        <taxon>Batrachia</taxon>
        <taxon>Anura</taxon>
        <taxon>Pipoidea</taxon>
        <taxon>Pipidae</taxon>
        <taxon>Pipinae</taxon>
        <taxon>Hymenochirus</taxon>
    </lineage>
</organism>
<proteinExistence type="predicted"/>
<dbReference type="OrthoDB" id="9903925at2759"/>
<feature type="signal peptide" evidence="1">
    <location>
        <begin position="1"/>
        <end position="19"/>
    </location>
</feature>
<name>A0A8T2IYG0_9PIPI</name>
<dbReference type="AlphaFoldDB" id="A0A8T2IYG0"/>
<keyword evidence="1" id="KW-0732">Signal</keyword>
<feature type="chain" id="PRO_5035910239" evidence="1">
    <location>
        <begin position="20"/>
        <end position="88"/>
    </location>
</feature>
<evidence type="ECO:0000313" key="3">
    <source>
        <dbReference type="Proteomes" id="UP000812440"/>
    </source>
</evidence>